<evidence type="ECO:0000256" key="9">
    <source>
        <dbReference type="ARBA" id="ARBA00023027"/>
    </source>
</evidence>
<feature type="binding site" evidence="13">
    <location>
        <position position="411"/>
    </location>
    <ligand>
        <name>Zn(2+)</name>
        <dbReference type="ChEBI" id="CHEBI:29105"/>
    </ligand>
</feature>
<dbReference type="SUPFAM" id="SSF52113">
    <property type="entry name" value="BRCT domain"/>
    <property type="match status" value="1"/>
</dbReference>
<feature type="binding site" evidence="13">
    <location>
        <position position="139"/>
    </location>
    <ligand>
        <name>NAD(+)</name>
        <dbReference type="ChEBI" id="CHEBI:57540"/>
    </ligand>
</feature>
<gene>
    <name evidence="13" type="primary">ligA</name>
    <name evidence="16" type="ORF">SAMN05443665_1003269</name>
</gene>
<comment type="function">
    <text evidence="13">DNA ligase that catalyzes the formation of phosphodiester linkages between 5'-phosphoryl and 3'-hydroxyl groups in double-stranded DNA using NAD as a coenzyme and as the energy source for the reaction. It is essential for DNA replication and repair of damaged DNA.</text>
</comment>
<comment type="similarity">
    <text evidence="12 13">Belongs to the NAD-dependent DNA ligase family. LigA subfamily.</text>
</comment>
<keyword evidence="8 13" id="KW-0460">Magnesium</keyword>
<dbReference type="PIRSF" id="PIRSF001604">
    <property type="entry name" value="LigA"/>
    <property type="match status" value="1"/>
</dbReference>
<evidence type="ECO:0000256" key="7">
    <source>
        <dbReference type="ARBA" id="ARBA00022833"/>
    </source>
</evidence>
<feature type="binding site" evidence="13">
    <location>
        <position position="116"/>
    </location>
    <ligand>
        <name>NAD(+)</name>
        <dbReference type="ChEBI" id="CHEBI:57540"/>
    </ligand>
</feature>
<evidence type="ECO:0000256" key="10">
    <source>
        <dbReference type="ARBA" id="ARBA00023204"/>
    </source>
</evidence>
<dbReference type="InterPro" id="IPR013839">
    <property type="entry name" value="DNAligase_adenylation"/>
</dbReference>
<dbReference type="SUPFAM" id="SSF50249">
    <property type="entry name" value="Nucleic acid-binding proteins"/>
    <property type="match status" value="1"/>
</dbReference>
<dbReference type="EMBL" id="FZOR01000003">
    <property type="protein sequence ID" value="SNS40610.1"/>
    <property type="molecule type" value="Genomic_DNA"/>
</dbReference>
<evidence type="ECO:0000256" key="6">
    <source>
        <dbReference type="ARBA" id="ARBA00022763"/>
    </source>
</evidence>
<evidence type="ECO:0000256" key="14">
    <source>
        <dbReference type="RuleBase" id="RU000618"/>
    </source>
</evidence>
<evidence type="ECO:0000256" key="8">
    <source>
        <dbReference type="ARBA" id="ARBA00022842"/>
    </source>
</evidence>
<dbReference type="Gene3D" id="2.40.50.140">
    <property type="entry name" value="Nucleic acid-binding proteins"/>
    <property type="match status" value="1"/>
</dbReference>
<dbReference type="Pfam" id="PF12826">
    <property type="entry name" value="HHH_2"/>
    <property type="match status" value="1"/>
</dbReference>
<feature type="binding site" evidence="13">
    <location>
        <position position="436"/>
    </location>
    <ligand>
        <name>Zn(2+)</name>
        <dbReference type="ChEBI" id="CHEBI:29105"/>
    </ligand>
</feature>
<evidence type="ECO:0000256" key="4">
    <source>
        <dbReference type="ARBA" id="ARBA00022705"/>
    </source>
</evidence>
<reference evidence="16 17" key="1">
    <citation type="submission" date="2017-06" db="EMBL/GenBank/DDBJ databases">
        <authorList>
            <person name="Kim H.J."/>
            <person name="Triplett B.A."/>
        </authorList>
    </citation>
    <scope>NUCLEOTIDE SEQUENCE [LARGE SCALE GENOMIC DNA]</scope>
    <source>
        <strain evidence="16 17">DSM 44715</strain>
    </source>
</reference>
<dbReference type="PROSITE" id="PS50172">
    <property type="entry name" value="BRCT"/>
    <property type="match status" value="1"/>
</dbReference>
<dbReference type="InterPro" id="IPR001357">
    <property type="entry name" value="BRCT_dom"/>
</dbReference>
<feature type="binding site" evidence="13">
    <location>
        <position position="317"/>
    </location>
    <ligand>
        <name>NAD(+)</name>
        <dbReference type="ChEBI" id="CHEBI:57540"/>
    </ligand>
</feature>
<dbReference type="InterPro" id="IPR004149">
    <property type="entry name" value="Znf_DNAligase_C4"/>
</dbReference>
<evidence type="ECO:0000256" key="1">
    <source>
        <dbReference type="ARBA" id="ARBA00012722"/>
    </source>
</evidence>
<dbReference type="FunFam" id="3.30.470.30:FF:000001">
    <property type="entry name" value="DNA ligase"/>
    <property type="match status" value="1"/>
</dbReference>
<feature type="active site" description="N6-AMP-lysine intermediate" evidence="13">
    <location>
        <position position="118"/>
    </location>
</feature>
<dbReference type="PROSITE" id="PS01055">
    <property type="entry name" value="DNA_LIGASE_N1"/>
    <property type="match status" value="1"/>
</dbReference>
<dbReference type="NCBIfam" id="NF005932">
    <property type="entry name" value="PRK07956.1"/>
    <property type="match status" value="1"/>
</dbReference>
<feature type="binding site" evidence="13">
    <location>
        <begin position="86"/>
        <end position="87"/>
    </location>
    <ligand>
        <name>NAD(+)</name>
        <dbReference type="ChEBI" id="CHEBI:57540"/>
    </ligand>
</feature>
<evidence type="ECO:0000256" key="11">
    <source>
        <dbReference type="ARBA" id="ARBA00034005"/>
    </source>
</evidence>
<keyword evidence="5 13" id="KW-0479">Metal-binding</keyword>
<dbReference type="Gene3D" id="3.40.50.10190">
    <property type="entry name" value="BRCT domain"/>
    <property type="match status" value="1"/>
</dbReference>
<dbReference type="GO" id="GO:0046872">
    <property type="term" value="F:metal ion binding"/>
    <property type="evidence" value="ECO:0007669"/>
    <property type="project" value="UniProtKB-KW"/>
</dbReference>
<keyword evidence="13" id="KW-0464">Manganese</keyword>
<dbReference type="InterPro" id="IPR004150">
    <property type="entry name" value="NAD_DNA_ligase_OB"/>
</dbReference>
<dbReference type="InterPro" id="IPR013840">
    <property type="entry name" value="DNAligase_N"/>
</dbReference>
<dbReference type="FunFam" id="1.10.150.20:FF:000006">
    <property type="entry name" value="DNA ligase"/>
    <property type="match status" value="1"/>
</dbReference>
<keyword evidence="3 13" id="KW-0436">Ligase</keyword>
<proteinExistence type="inferred from homology"/>
<dbReference type="Gene3D" id="1.10.287.610">
    <property type="entry name" value="Helix hairpin bin"/>
    <property type="match status" value="1"/>
</dbReference>
<dbReference type="AlphaFoldDB" id="A0A239E780"/>
<dbReference type="SUPFAM" id="SSF56091">
    <property type="entry name" value="DNA ligase/mRNA capping enzyme, catalytic domain"/>
    <property type="match status" value="1"/>
</dbReference>
<dbReference type="GO" id="GO:0006281">
    <property type="term" value="P:DNA repair"/>
    <property type="evidence" value="ECO:0007669"/>
    <property type="project" value="UniProtKB-KW"/>
</dbReference>
<dbReference type="PANTHER" id="PTHR23389:SF9">
    <property type="entry name" value="DNA LIGASE"/>
    <property type="match status" value="1"/>
</dbReference>
<dbReference type="InterPro" id="IPR033136">
    <property type="entry name" value="DNA_ligase_CS"/>
</dbReference>
<dbReference type="Gene3D" id="1.10.150.20">
    <property type="entry name" value="5' to 3' exonuclease, C-terminal subdomain"/>
    <property type="match status" value="2"/>
</dbReference>
<dbReference type="EC" id="6.5.1.2" evidence="1 13"/>
<feature type="binding site" evidence="13">
    <location>
        <begin position="37"/>
        <end position="41"/>
    </location>
    <ligand>
        <name>NAD(+)</name>
        <dbReference type="ChEBI" id="CHEBI:57540"/>
    </ligand>
</feature>
<evidence type="ECO:0000256" key="2">
    <source>
        <dbReference type="ARBA" id="ARBA00013308"/>
    </source>
</evidence>
<dbReference type="SUPFAM" id="SSF47781">
    <property type="entry name" value="RuvA domain 2-like"/>
    <property type="match status" value="1"/>
</dbReference>
<dbReference type="CDD" id="cd00114">
    <property type="entry name" value="LIGANc"/>
    <property type="match status" value="1"/>
</dbReference>
<feature type="binding site" evidence="13">
    <location>
        <position position="414"/>
    </location>
    <ligand>
        <name>Zn(2+)</name>
        <dbReference type="ChEBI" id="CHEBI:29105"/>
    </ligand>
</feature>
<feature type="binding site" evidence="13">
    <location>
        <position position="176"/>
    </location>
    <ligand>
        <name>NAD(+)</name>
        <dbReference type="ChEBI" id="CHEBI:57540"/>
    </ligand>
</feature>
<sequence>MSDGVPAEARQRHLELSRELEEANYRYYVLDQPTLTDAEYDARMREIGALEERYPELVTPDSPTQRVGAPIVTDFATVEHLERMQSLDNAMTDDELAAWDERVVKEVGAVAGYLCELKIDGLAIALVYEDGRLTRGVTRGDGRTGEDVTNNVRTIADIPHRLAGEGWPEVLEVRGEVFLPVAGFEQVNAAQVEAGKEPFANPRNAAAGSLRQKDPRVTAQRPLGMLVHGFGAWKGGTQPESQSGAYELMRGWGLPVSDRYKVVDGLDAVREYIAEYGEKRHDPAYEIDGVVVKVDQFSLQRRLGSTSRAPRWAIAWKYPPEEVNTRLLDIKVGVGRTGRITPYGVMEPVKVAGSTVDRATLHNAGEVKRKGVLIGDTVVLRKAGDVIPEIVAPVTALRDGSEREFEMPAHCPECGTELAYEKEGDADIRCPNAQYCPGQLRERVYFVASRNALDIEALGYVAATALTQPLEPAEPPVKNEGDLFHLTVDQLLPIKSLVLDSKTGTPKTDPKTGEPKVVSFFATKDGEPKKTVEILFEELEKAKRQPLWRVLVALSIRHVGPSAARDLAREMRSMDAIASATEEELAAVDGVGPTIAASIKRWFEVDWHREIVDKWRAAGVRMEDEGAAGPRPLEGVSVVITGSLTEYSRDSATEAVQRLGGKVSGSVSKKTGFVVVGDNPGSKYDKAVKLGVPVLAEDGFRVLLADGPDAAKNVTLRADE</sequence>
<dbReference type="Pfam" id="PF00533">
    <property type="entry name" value="BRCT"/>
    <property type="match status" value="1"/>
</dbReference>
<dbReference type="GO" id="GO:0005829">
    <property type="term" value="C:cytosol"/>
    <property type="evidence" value="ECO:0007669"/>
    <property type="project" value="TreeGrafter"/>
</dbReference>
<dbReference type="NCBIfam" id="TIGR00575">
    <property type="entry name" value="dnlj"/>
    <property type="match status" value="1"/>
</dbReference>
<keyword evidence="9 13" id="KW-0520">NAD</keyword>
<dbReference type="InterPro" id="IPR036420">
    <property type="entry name" value="BRCT_dom_sf"/>
</dbReference>
<keyword evidence="10 13" id="KW-0234">DNA repair</keyword>
<comment type="catalytic activity">
    <reaction evidence="11 13 14">
        <text>NAD(+) + (deoxyribonucleotide)n-3'-hydroxyl + 5'-phospho-(deoxyribonucleotide)m = (deoxyribonucleotide)n+m + AMP + beta-nicotinamide D-nucleotide.</text>
        <dbReference type="EC" id="6.5.1.2"/>
    </reaction>
</comment>
<evidence type="ECO:0000256" key="3">
    <source>
        <dbReference type="ARBA" id="ARBA00022598"/>
    </source>
</evidence>
<dbReference type="FunFam" id="3.40.50.10190:FF:000054">
    <property type="entry name" value="DNA ligase"/>
    <property type="match status" value="1"/>
</dbReference>
<dbReference type="FunFam" id="2.40.50.140:FF:000012">
    <property type="entry name" value="DNA ligase"/>
    <property type="match status" value="1"/>
</dbReference>
<dbReference type="PANTHER" id="PTHR23389">
    <property type="entry name" value="CHROMOSOME TRANSMISSION FIDELITY FACTOR 18"/>
    <property type="match status" value="1"/>
</dbReference>
<keyword evidence="4 13" id="KW-0235">DNA replication</keyword>
<dbReference type="SMART" id="SM00292">
    <property type="entry name" value="BRCT"/>
    <property type="match status" value="1"/>
</dbReference>
<evidence type="ECO:0000313" key="17">
    <source>
        <dbReference type="Proteomes" id="UP000198318"/>
    </source>
</evidence>
<evidence type="ECO:0000256" key="12">
    <source>
        <dbReference type="ARBA" id="ARBA00060881"/>
    </source>
</evidence>
<dbReference type="FunFam" id="1.10.287.610:FF:000002">
    <property type="entry name" value="DNA ligase"/>
    <property type="match status" value="1"/>
</dbReference>
<feature type="domain" description="BRCT" evidence="15">
    <location>
        <begin position="628"/>
        <end position="698"/>
    </location>
</feature>
<dbReference type="InterPro" id="IPR001679">
    <property type="entry name" value="DNA_ligase"/>
</dbReference>
<dbReference type="Pfam" id="PF01653">
    <property type="entry name" value="DNA_ligase_aden"/>
    <property type="match status" value="1"/>
</dbReference>
<dbReference type="Gene3D" id="6.20.10.30">
    <property type="match status" value="1"/>
</dbReference>
<dbReference type="SMART" id="SM00532">
    <property type="entry name" value="LIGANc"/>
    <property type="match status" value="1"/>
</dbReference>
<evidence type="ECO:0000259" key="15">
    <source>
        <dbReference type="PROSITE" id="PS50172"/>
    </source>
</evidence>
<dbReference type="InterPro" id="IPR018239">
    <property type="entry name" value="DNA_ligase_AS"/>
</dbReference>
<protein>
    <recommendedName>
        <fullName evidence="2 13">DNA ligase</fullName>
        <ecNumber evidence="1 13">6.5.1.2</ecNumber>
    </recommendedName>
    <alternativeName>
        <fullName evidence="13">Polydeoxyribonucleotide synthase [NAD(+)]</fullName>
    </alternativeName>
</protein>
<dbReference type="InterPro" id="IPR012340">
    <property type="entry name" value="NA-bd_OB-fold"/>
</dbReference>
<organism evidence="16 17">
    <name type="scientific">Actinomadura meyerae</name>
    <dbReference type="NCBI Taxonomy" id="240840"/>
    <lineage>
        <taxon>Bacteria</taxon>
        <taxon>Bacillati</taxon>
        <taxon>Actinomycetota</taxon>
        <taxon>Actinomycetes</taxon>
        <taxon>Streptosporangiales</taxon>
        <taxon>Thermomonosporaceae</taxon>
        <taxon>Actinomadura</taxon>
    </lineage>
</organism>
<evidence type="ECO:0000256" key="5">
    <source>
        <dbReference type="ARBA" id="ARBA00022723"/>
    </source>
</evidence>
<dbReference type="CDD" id="cd17748">
    <property type="entry name" value="BRCT_DNA_ligase_like"/>
    <property type="match status" value="1"/>
</dbReference>
<name>A0A239E780_9ACTN</name>
<evidence type="ECO:0000313" key="16">
    <source>
        <dbReference type="EMBL" id="SNS40610.1"/>
    </source>
</evidence>
<dbReference type="InterPro" id="IPR010994">
    <property type="entry name" value="RuvA_2-like"/>
</dbReference>
<dbReference type="Proteomes" id="UP000198318">
    <property type="component" value="Unassembled WGS sequence"/>
</dbReference>
<evidence type="ECO:0000256" key="13">
    <source>
        <dbReference type="HAMAP-Rule" id="MF_01588"/>
    </source>
</evidence>
<dbReference type="GO" id="GO:0003911">
    <property type="term" value="F:DNA ligase (NAD+) activity"/>
    <property type="evidence" value="ECO:0007669"/>
    <property type="project" value="UniProtKB-UniRule"/>
</dbReference>
<comment type="cofactor">
    <cofactor evidence="13">
        <name>Mg(2+)</name>
        <dbReference type="ChEBI" id="CHEBI:18420"/>
    </cofactor>
    <cofactor evidence="13">
        <name>Mn(2+)</name>
        <dbReference type="ChEBI" id="CHEBI:29035"/>
    </cofactor>
</comment>
<dbReference type="Pfam" id="PF03120">
    <property type="entry name" value="OB_DNA_ligase"/>
    <property type="match status" value="1"/>
</dbReference>
<dbReference type="Pfam" id="PF03119">
    <property type="entry name" value="DNA_ligase_ZBD"/>
    <property type="match status" value="1"/>
</dbReference>
<dbReference type="GO" id="GO:0006260">
    <property type="term" value="P:DNA replication"/>
    <property type="evidence" value="ECO:0007669"/>
    <property type="project" value="UniProtKB-KW"/>
</dbReference>
<dbReference type="InterPro" id="IPR041663">
    <property type="entry name" value="DisA/LigA_HHH"/>
</dbReference>
<keyword evidence="7 13" id="KW-0862">Zinc</keyword>
<keyword evidence="17" id="KW-1185">Reference proteome</keyword>
<dbReference type="PROSITE" id="PS01056">
    <property type="entry name" value="DNA_LIGASE_N2"/>
    <property type="match status" value="1"/>
</dbReference>
<dbReference type="HAMAP" id="MF_01588">
    <property type="entry name" value="DNA_ligase_A"/>
    <property type="match status" value="1"/>
</dbReference>
<accession>A0A239E780</accession>
<keyword evidence="6 13" id="KW-0227">DNA damage</keyword>
<feature type="binding site" evidence="13">
    <location>
        <position position="293"/>
    </location>
    <ligand>
        <name>NAD(+)</name>
        <dbReference type="ChEBI" id="CHEBI:57540"/>
    </ligand>
</feature>
<dbReference type="Gene3D" id="3.30.470.30">
    <property type="entry name" value="DNA ligase/mRNA capping enzyme"/>
    <property type="match status" value="1"/>
</dbReference>
<feature type="binding site" evidence="13">
    <location>
        <position position="430"/>
    </location>
    <ligand>
        <name>Zn(2+)</name>
        <dbReference type="ChEBI" id="CHEBI:29105"/>
    </ligand>
</feature>